<dbReference type="SUPFAM" id="SSF55724">
    <property type="entry name" value="Mog1p/PsbP-like"/>
    <property type="match status" value="1"/>
</dbReference>
<comment type="similarity">
    <text evidence="1">Belongs to the MOG1 family.</text>
</comment>
<dbReference type="Proteomes" id="UP000256970">
    <property type="component" value="Unassembled WGS sequence"/>
</dbReference>
<dbReference type="Pfam" id="PF04603">
    <property type="entry name" value="Mog1"/>
    <property type="match status" value="1"/>
</dbReference>
<dbReference type="GO" id="GO:0005634">
    <property type="term" value="C:nucleus"/>
    <property type="evidence" value="ECO:0007669"/>
    <property type="project" value="TreeGrafter"/>
</dbReference>
<evidence type="ECO:0000256" key="3">
    <source>
        <dbReference type="ARBA" id="ARBA00022927"/>
    </source>
</evidence>
<keyword evidence="2" id="KW-0813">Transport</keyword>
<dbReference type="GO" id="GO:0031267">
    <property type="term" value="F:small GTPase binding"/>
    <property type="evidence" value="ECO:0007669"/>
    <property type="project" value="TreeGrafter"/>
</dbReference>
<keyword evidence="5" id="KW-1185">Reference proteome</keyword>
<keyword evidence="3" id="KW-0653">Protein transport</keyword>
<organism evidence="4 5">
    <name type="scientific">Tetradesmus obliquus</name>
    <name type="common">Green alga</name>
    <name type="synonym">Acutodesmus obliquus</name>
    <dbReference type="NCBI Taxonomy" id="3088"/>
    <lineage>
        <taxon>Eukaryota</taxon>
        <taxon>Viridiplantae</taxon>
        <taxon>Chlorophyta</taxon>
        <taxon>core chlorophytes</taxon>
        <taxon>Chlorophyceae</taxon>
        <taxon>CS clade</taxon>
        <taxon>Sphaeropleales</taxon>
        <taxon>Scenedesmaceae</taxon>
        <taxon>Tetradesmus</taxon>
    </lineage>
</organism>
<dbReference type="PANTHER" id="PTHR15837:SF0">
    <property type="entry name" value="RAN GUANINE NUCLEOTIDE RELEASE FACTOR"/>
    <property type="match status" value="1"/>
</dbReference>
<evidence type="ECO:0008006" key="6">
    <source>
        <dbReference type="Google" id="ProtNLM"/>
    </source>
</evidence>
<proteinExistence type="inferred from homology"/>
<dbReference type="STRING" id="3088.A0A383VRX7"/>
<evidence type="ECO:0000313" key="5">
    <source>
        <dbReference type="Proteomes" id="UP000256970"/>
    </source>
</evidence>
<dbReference type="AlphaFoldDB" id="A0A383VRX7"/>
<dbReference type="InterPro" id="IPR007681">
    <property type="entry name" value="Mog1"/>
</dbReference>
<dbReference type="Gene3D" id="3.40.1000.10">
    <property type="entry name" value="Mog1/PsbP, alpha/beta/alpha sandwich"/>
    <property type="match status" value="1"/>
</dbReference>
<dbReference type="GO" id="GO:0005085">
    <property type="term" value="F:guanyl-nucleotide exchange factor activity"/>
    <property type="evidence" value="ECO:0007669"/>
    <property type="project" value="TreeGrafter"/>
</dbReference>
<dbReference type="GO" id="GO:0006606">
    <property type="term" value="P:protein import into nucleus"/>
    <property type="evidence" value="ECO:0007669"/>
    <property type="project" value="TreeGrafter"/>
</dbReference>
<gene>
    <name evidence="4" type="ORF">BQ4739_LOCUS8639</name>
</gene>
<protein>
    <recommendedName>
        <fullName evidence="6">Mog1p/PsbP-like protein</fullName>
    </recommendedName>
</protein>
<reference evidence="4 5" key="1">
    <citation type="submission" date="2016-10" db="EMBL/GenBank/DDBJ databases">
        <authorList>
            <person name="Cai Z."/>
        </authorList>
    </citation>
    <scope>NUCLEOTIDE SEQUENCE [LARGE SCALE GENOMIC DNA]</scope>
</reference>
<evidence type="ECO:0000256" key="2">
    <source>
        <dbReference type="ARBA" id="ARBA00022448"/>
    </source>
</evidence>
<accession>A0A383VRX7</accession>
<dbReference type="EMBL" id="FNXT01000847">
    <property type="protein sequence ID" value="SZX68275.1"/>
    <property type="molecule type" value="Genomic_DNA"/>
</dbReference>
<evidence type="ECO:0000313" key="4">
    <source>
        <dbReference type="EMBL" id="SZX68275.1"/>
    </source>
</evidence>
<sequence length="199" mass="21229">MTVLSQETWRPVELYGGAIIAQFPERFVDVSDFRPVPDHQEVWADGASDQSIVVEIAEHSNVPDSDVGRFVFDDLAVANEASSSSIAGFRQLGAADAPHIPPETYMCLVSGSQQACKGRDAGQEPSNTVQLLLCIIRLPQHGSDLLVTVNAPSYISPSSSAAQHADAQGQQPEAGRQAAAVMEGVLRSLKVQDWGLFGG</sequence>
<dbReference type="InterPro" id="IPR016123">
    <property type="entry name" value="Mog1/PsbP_a/b/a-sand"/>
</dbReference>
<name>A0A383VRX7_TETOB</name>
<dbReference type="PANTHER" id="PTHR15837">
    <property type="entry name" value="RAN GUANINE NUCLEOTIDE RELEASE FACTOR"/>
    <property type="match status" value="1"/>
</dbReference>
<evidence type="ECO:0000256" key="1">
    <source>
        <dbReference type="ARBA" id="ARBA00010307"/>
    </source>
</evidence>